<proteinExistence type="predicted"/>
<organism evidence="1 3">
    <name type="scientific">Capnocytophaga catalasegens</name>
    <dbReference type="NCBI Taxonomy" id="1004260"/>
    <lineage>
        <taxon>Bacteria</taxon>
        <taxon>Pseudomonadati</taxon>
        <taxon>Bacteroidota</taxon>
        <taxon>Flavobacteriia</taxon>
        <taxon>Flavobacteriales</taxon>
        <taxon>Flavobacteriaceae</taxon>
        <taxon>Capnocytophaga</taxon>
    </lineage>
</organism>
<evidence type="ECO:0000313" key="3">
    <source>
        <dbReference type="Proteomes" id="UP001207736"/>
    </source>
</evidence>
<dbReference type="EMBL" id="BQKA01000026">
    <property type="protein sequence ID" value="GJM50410.1"/>
    <property type="molecule type" value="Genomic_DNA"/>
</dbReference>
<comment type="caution">
    <text evidence="1">The sequence shown here is derived from an EMBL/GenBank/DDBJ whole genome shotgun (WGS) entry which is preliminary data.</text>
</comment>
<accession>A0AAV5AY97</accession>
<protein>
    <submittedName>
        <fullName evidence="1">Uncharacterized protein</fullName>
    </submittedName>
</protein>
<gene>
    <name evidence="1" type="ORF">RCZ15_13830</name>
    <name evidence="2" type="ORF">RCZ16_01160</name>
</gene>
<sequence length="96" mass="10998">MSPIQGIIQSFYDAPDGFKEELQKISISTGFSYNYDSIFECRTGFFYENPTKGNRRYITLGVGTKVKMMKVNISYLFSVSKIPNPMEKSLKLSLNF</sequence>
<reference evidence="1 4" key="1">
    <citation type="submission" date="2021-11" db="EMBL/GenBank/DDBJ databases">
        <title>Draft genome sequence of Capnocytophaga sp. strain KC07075 isolated from cat oral cavity.</title>
        <authorList>
            <person name="Suzuki M."/>
            <person name="Imaoka K."/>
            <person name="Kimura M."/>
            <person name="Morikawa S."/>
            <person name="Maeda K."/>
        </authorList>
    </citation>
    <scope>NUCLEOTIDE SEQUENCE</scope>
    <source>
        <strain evidence="1">KC07075</strain>
        <strain evidence="2 4">KC07079</strain>
    </source>
</reference>
<evidence type="ECO:0000313" key="4">
    <source>
        <dbReference type="Proteomes" id="UP001208692"/>
    </source>
</evidence>
<evidence type="ECO:0000313" key="2">
    <source>
        <dbReference type="EMBL" id="GJM51798.1"/>
    </source>
</evidence>
<dbReference type="EMBL" id="BQKB01000006">
    <property type="protein sequence ID" value="GJM51798.1"/>
    <property type="molecule type" value="Genomic_DNA"/>
</dbReference>
<dbReference type="Proteomes" id="UP001207736">
    <property type="component" value="Unassembled WGS sequence"/>
</dbReference>
<keyword evidence="4" id="KW-1185">Reference proteome</keyword>
<evidence type="ECO:0000313" key="1">
    <source>
        <dbReference type="EMBL" id="GJM50410.1"/>
    </source>
</evidence>
<dbReference type="AlphaFoldDB" id="A0AAV5AY97"/>
<dbReference type="Proteomes" id="UP001208692">
    <property type="component" value="Unassembled WGS sequence"/>
</dbReference>
<name>A0AAV5AY97_9FLAO</name>
<dbReference type="RefSeq" id="WP_264847024.1">
    <property type="nucleotide sequence ID" value="NZ_BPMA01000038.1"/>
</dbReference>
<dbReference type="NCBIfam" id="NF033709">
    <property type="entry name" value="PorV_fam"/>
    <property type="match status" value="1"/>
</dbReference>